<evidence type="ECO:0000256" key="6">
    <source>
        <dbReference type="ARBA" id="ARBA00031125"/>
    </source>
</evidence>
<dbReference type="InterPro" id="IPR000941">
    <property type="entry name" value="Enolase"/>
</dbReference>
<dbReference type="STRING" id="45351.A7T7J9"/>
<reference evidence="9 10" key="1">
    <citation type="journal article" date="2007" name="Science">
        <title>Sea anemone genome reveals ancestral eumetazoan gene repertoire and genomic organization.</title>
        <authorList>
            <person name="Putnam N.H."/>
            <person name="Srivastava M."/>
            <person name="Hellsten U."/>
            <person name="Dirks B."/>
            <person name="Chapman J."/>
            <person name="Salamov A."/>
            <person name="Terry A."/>
            <person name="Shapiro H."/>
            <person name="Lindquist E."/>
            <person name="Kapitonov V.V."/>
            <person name="Jurka J."/>
            <person name="Genikhovich G."/>
            <person name="Grigoriev I.V."/>
            <person name="Lucas S.M."/>
            <person name="Steele R.E."/>
            <person name="Finnerty J.R."/>
            <person name="Technau U."/>
            <person name="Martindale M.Q."/>
            <person name="Rokhsar D.S."/>
        </authorList>
    </citation>
    <scope>NUCLEOTIDE SEQUENCE [LARGE SCALE GENOMIC DNA]</scope>
    <source>
        <strain evidence="10">CH2 X CH6</strain>
    </source>
</reference>
<evidence type="ECO:0000313" key="9">
    <source>
        <dbReference type="EMBL" id="EDO28052.1"/>
    </source>
</evidence>
<dbReference type="Gene3D" id="3.20.20.120">
    <property type="entry name" value="Enolase-like C-terminal domain"/>
    <property type="match status" value="1"/>
</dbReference>
<evidence type="ECO:0000256" key="2">
    <source>
        <dbReference type="ARBA" id="ARBA00009604"/>
    </source>
</evidence>
<dbReference type="GO" id="GO:0000287">
    <property type="term" value="F:magnesium ion binding"/>
    <property type="evidence" value="ECO:0007669"/>
    <property type="project" value="InterPro"/>
</dbReference>
<evidence type="ECO:0000256" key="3">
    <source>
        <dbReference type="ARBA" id="ARBA00012058"/>
    </source>
</evidence>
<dbReference type="GO" id="GO:0000015">
    <property type="term" value="C:phosphopyruvate hydratase complex"/>
    <property type="evidence" value="ECO:0007669"/>
    <property type="project" value="InterPro"/>
</dbReference>
<evidence type="ECO:0000313" key="10">
    <source>
        <dbReference type="Proteomes" id="UP000001593"/>
    </source>
</evidence>
<accession>A7T7J9</accession>
<dbReference type="AlphaFoldDB" id="A7T7J9"/>
<protein>
    <recommendedName>
        <fullName evidence="3">phosphopyruvate hydratase</fullName>
        <ecNumber evidence="3">4.2.1.11</ecNumber>
    </recommendedName>
    <alternativeName>
        <fullName evidence="6">2-phospho-D-glycerate hydro-lyase</fullName>
    </alternativeName>
    <alternativeName>
        <fullName evidence="7">2-phosphoglycerate dehydratase</fullName>
    </alternativeName>
</protein>
<dbReference type="Pfam" id="PF00113">
    <property type="entry name" value="Enolase_C"/>
    <property type="match status" value="1"/>
</dbReference>
<comment type="similarity">
    <text evidence="2">Belongs to the enolase family.</text>
</comment>
<dbReference type="eggNOG" id="KOG2670">
    <property type="taxonomic scope" value="Eukaryota"/>
</dbReference>
<evidence type="ECO:0000259" key="8">
    <source>
        <dbReference type="Pfam" id="PF00113"/>
    </source>
</evidence>
<sequence>QGVPLYKYIAGLAGNNQVILPVPAFNVINGGSHAGNKLAMQEFMLLPTGV</sequence>
<evidence type="ECO:0000256" key="5">
    <source>
        <dbReference type="ARBA" id="ARBA00023239"/>
    </source>
</evidence>
<feature type="domain" description="Enolase C-terminal TIM barrel" evidence="8">
    <location>
        <begin position="18"/>
        <end position="50"/>
    </location>
</feature>
<name>A7T7J9_NEMVE</name>
<feature type="non-terminal residue" evidence="9">
    <location>
        <position position="1"/>
    </location>
</feature>
<dbReference type="InterPro" id="IPR020810">
    <property type="entry name" value="Enolase_C"/>
</dbReference>
<dbReference type="SUPFAM" id="SSF51604">
    <property type="entry name" value="Enolase C-terminal domain-like"/>
    <property type="match status" value="1"/>
</dbReference>
<evidence type="ECO:0000256" key="1">
    <source>
        <dbReference type="ARBA" id="ARBA00005031"/>
    </source>
</evidence>
<dbReference type="UniPathway" id="UPA00109">
    <property type="reaction ID" value="UER00187"/>
</dbReference>
<proteinExistence type="inferred from homology"/>
<evidence type="ECO:0000256" key="7">
    <source>
        <dbReference type="ARBA" id="ARBA00032132"/>
    </source>
</evidence>
<dbReference type="PANTHER" id="PTHR11902:SF1">
    <property type="entry name" value="ENOLASE"/>
    <property type="match status" value="1"/>
</dbReference>
<dbReference type="InterPro" id="IPR036849">
    <property type="entry name" value="Enolase-like_C_sf"/>
</dbReference>
<evidence type="ECO:0000256" key="4">
    <source>
        <dbReference type="ARBA" id="ARBA00023152"/>
    </source>
</evidence>
<dbReference type="Proteomes" id="UP000001593">
    <property type="component" value="Unassembled WGS sequence"/>
</dbReference>
<dbReference type="EMBL" id="DS472119">
    <property type="protein sequence ID" value="EDO28052.1"/>
    <property type="molecule type" value="Genomic_DNA"/>
</dbReference>
<dbReference type="GO" id="GO:0006096">
    <property type="term" value="P:glycolytic process"/>
    <property type="evidence" value="ECO:0007669"/>
    <property type="project" value="UniProtKB-UniPathway"/>
</dbReference>
<dbReference type="HOGENOM" id="CLU_3130253_0_0_1"/>
<organism evidence="9 10">
    <name type="scientific">Nematostella vectensis</name>
    <name type="common">Starlet sea anemone</name>
    <dbReference type="NCBI Taxonomy" id="45351"/>
    <lineage>
        <taxon>Eukaryota</taxon>
        <taxon>Metazoa</taxon>
        <taxon>Cnidaria</taxon>
        <taxon>Anthozoa</taxon>
        <taxon>Hexacorallia</taxon>
        <taxon>Actiniaria</taxon>
        <taxon>Edwardsiidae</taxon>
        <taxon>Nematostella</taxon>
    </lineage>
</organism>
<comment type="pathway">
    <text evidence="1">Carbohydrate degradation; glycolysis; pyruvate from D-glyceraldehyde 3-phosphate: step 4/5.</text>
</comment>
<dbReference type="PANTHER" id="PTHR11902">
    <property type="entry name" value="ENOLASE"/>
    <property type="match status" value="1"/>
</dbReference>
<dbReference type="InParanoid" id="A7T7J9"/>
<keyword evidence="10" id="KW-1185">Reference proteome</keyword>
<dbReference type="EC" id="4.2.1.11" evidence="3"/>
<gene>
    <name evidence="9" type="ORF">NEMVEDRAFT_v1g148969</name>
</gene>
<dbReference type="GO" id="GO:0004634">
    <property type="term" value="F:phosphopyruvate hydratase activity"/>
    <property type="evidence" value="ECO:0007669"/>
    <property type="project" value="UniProtKB-EC"/>
</dbReference>
<keyword evidence="4" id="KW-0324">Glycolysis</keyword>
<dbReference type="PhylomeDB" id="A7T7J9"/>
<keyword evidence="5" id="KW-0456">Lyase</keyword>